<dbReference type="NCBIfam" id="NF009150">
    <property type="entry name" value="PRK12497.1-3"/>
    <property type="match status" value="1"/>
</dbReference>
<protein>
    <recommendedName>
        <fullName evidence="2">UPF0102 protein G5B17_00795</fullName>
    </recommendedName>
</protein>
<dbReference type="SUPFAM" id="SSF52980">
    <property type="entry name" value="Restriction endonuclease-like"/>
    <property type="match status" value="1"/>
</dbReference>
<dbReference type="Gene3D" id="3.40.1350.10">
    <property type="match status" value="1"/>
</dbReference>
<dbReference type="Proteomes" id="UP001644719">
    <property type="component" value="Unassembled WGS sequence"/>
</dbReference>
<proteinExistence type="inferred from homology"/>
<accession>A0ABX2H386</accession>
<dbReference type="InterPro" id="IPR003509">
    <property type="entry name" value="UPF0102_YraN-like"/>
</dbReference>
<evidence type="ECO:0000256" key="2">
    <source>
        <dbReference type="HAMAP-Rule" id="MF_00048"/>
    </source>
</evidence>
<dbReference type="Pfam" id="PF02021">
    <property type="entry name" value="UPF0102"/>
    <property type="match status" value="1"/>
</dbReference>
<organism evidence="3 4">
    <name type="scientific">Blautia faecis</name>
    <dbReference type="NCBI Taxonomy" id="871665"/>
    <lineage>
        <taxon>Bacteria</taxon>
        <taxon>Bacillati</taxon>
        <taxon>Bacillota</taxon>
        <taxon>Clostridia</taxon>
        <taxon>Lachnospirales</taxon>
        <taxon>Lachnospiraceae</taxon>
        <taxon>Blautia</taxon>
    </lineage>
</organism>
<dbReference type="EMBL" id="JAAITS010000002">
    <property type="protein sequence ID" value="NSG83998.1"/>
    <property type="molecule type" value="Genomic_DNA"/>
</dbReference>
<dbReference type="CDD" id="cd20736">
    <property type="entry name" value="PoNe_Nuclease"/>
    <property type="match status" value="1"/>
</dbReference>
<dbReference type="InterPro" id="IPR011335">
    <property type="entry name" value="Restrct_endonuc-II-like"/>
</dbReference>
<name>A0ABX2H386_9FIRM</name>
<dbReference type="PANTHER" id="PTHR34039:SF1">
    <property type="entry name" value="UPF0102 PROTEIN YRAN"/>
    <property type="match status" value="1"/>
</dbReference>
<reference evidence="3 4" key="1">
    <citation type="journal article" date="2020" name="Cell Host Microbe">
        <title>Functional and Genomic Variation between Human-Derived Isolates of Lachnospiraceae Reveals Inter- and Intra-Species Diversity.</title>
        <authorList>
            <person name="Sorbara M.T."/>
            <person name="Littmann E.R."/>
            <person name="Fontana E."/>
            <person name="Moody T.U."/>
            <person name="Kohout C.E."/>
            <person name="Gjonbalaj M."/>
            <person name="Eaton V."/>
            <person name="Seok R."/>
            <person name="Leiner I.M."/>
            <person name="Pamer E.G."/>
        </authorList>
    </citation>
    <scope>NUCLEOTIDE SEQUENCE [LARGE SCALE GENOMIC DNA]</scope>
    <source>
        <strain evidence="3 4">MSK.17.74</strain>
    </source>
</reference>
<dbReference type="HAMAP" id="MF_00048">
    <property type="entry name" value="UPF0102"/>
    <property type="match status" value="1"/>
</dbReference>
<comment type="caution">
    <text evidence="3">The sequence shown here is derived from an EMBL/GenBank/DDBJ whole genome shotgun (WGS) entry which is preliminary data.</text>
</comment>
<keyword evidence="4" id="KW-1185">Reference proteome</keyword>
<evidence type="ECO:0000313" key="4">
    <source>
        <dbReference type="Proteomes" id="UP001644719"/>
    </source>
</evidence>
<dbReference type="InterPro" id="IPR011856">
    <property type="entry name" value="tRNA_endonuc-like_dom_sf"/>
</dbReference>
<evidence type="ECO:0000313" key="3">
    <source>
        <dbReference type="EMBL" id="NSG83998.1"/>
    </source>
</evidence>
<comment type="similarity">
    <text evidence="1 2">Belongs to the UPF0102 family.</text>
</comment>
<dbReference type="GeneID" id="69512585"/>
<dbReference type="PANTHER" id="PTHR34039">
    <property type="entry name" value="UPF0102 PROTEIN YRAN"/>
    <property type="match status" value="1"/>
</dbReference>
<dbReference type="RefSeq" id="WP_118578485.1">
    <property type="nucleotide sequence ID" value="NZ_JAAINN010000001.1"/>
</dbReference>
<evidence type="ECO:0000256" key="1">
    <source>
        <dbReference type="ARBA" id="ARBA00006738"/>
    </source>
</evidence>
<gene>
    <name evidence="3" type="ORF">G5B17_00795</name>
</gene>
<sequence length="120" mass="13846">MQKNKRKVGAFYEEIAADYLVSQGVMILERNYRNWLGEIDLIGMTADGWLIFVEVKYRSSERSGSPLAAVNGRKQLVISKVAVEYLKNHYRSMDVRCRFDVVGINGDKICWIKNAFDFCQ</sequence>
<dbReference type="NCBIfam" id="TIGR00252">
    <property type="entry name" value="YraN family protein"/>
    <property type="match status" value="1"/>
</dbReference>